<dbReference type="PANTHER" id="PTHR22916">
    <property type="entry name" value="GLYCOSYLTRANSFERASE"/>
    <property type="match status" value="1"/>
</dbReference>
<accession>A0ABV1BM71</accession>
<evidence type="ECO:0000313" key="4">
    <source>
        <dbReference type="EMBL" id="MEQ2372338.1"/>
    </source>
</evidence>
<evidence type="ECO:0000259" key="3">
    <source>
        <dbReference type="Pfam" id="PF00535"/>
    </source>
</evidence>
<feature type="domain" description="Glycosyltransferase 2-like" evidence="3">
    <location>
        <begin position="11"/>
        <end position="140"/>
    </location>
</feature>
<keyword evidence="5" id="KW-1185">Reference proteome</keyword>
<evidence type="ECO:0000313" key="5">
    <source>
        <dbReference type="Proteomes" id="UP001473063"/>
    </source>
</evidence>
<name>A0ABV1BM71_9FIRM</name>
<dbReference type="InterPro" id="IPR029044">
    <property type="entry name" value="Nucleotide-diphossugar_trans"/>
</dbReference>
<proteinExistence type="predicted"/>
<protein>
    <submittedName>
        <fullName evidence="4">Glycosyltransferase family 2 protein</fullName>
        <ecNumber evidence="4">2.4.-.-</ecNumber>
    </submittedName>
</protein>
<dbReference type="CDD" id="cd00761">
    <property type="entry name" value="Glyco_tranf_GTA_type"/>
    <property type="match status" value="1"/>
</dbReference>
<dbReference type="Gene3D" id="3.90.550.10">
    <property type="entry name" value="Spore Coat Polysaccharide Biosynthesis Protein SpsA, Chain A"/>
    <property type="match status" value="1"/>
</dbReference>
<comment type="caution">
    <text evidence="4">The sequence shown here is derived from an EMBL/GenBank/DDBJ whole genome shotgun (WGS) entry which is preliminary data.</text>
</comment>
<evidence type="ECO:0000256" key="2">
    <source>
        <dbReference type="ARBA" id="ARBA00022679"/>
    </source>
</evidence>
<dbReference type="EC" id="2.4.-.-" evidence="4"/>
<dbReference type="RefSeq" id="WP_349057587.1">
    <property type="nucleotide sequence ID" value="NZ_JBBMEJ010000028.1"/>
</dbReference>
<dbReference type="PANTHER" id="PTHR22916:SF51">
    <property type="entry name" value="GLYCOSYLTRANSFERASE EPSH-RELATED"/>
    <property type="match status" value="1"/>
</dbReference>
<gene>
    <name evidence="4" type="ORF">WMO28_15660</name>
</gene>
<dbReference type="SUPFAM" id="SSF53448">
    <property type="entry name" value="Nucleotide-diphospho-sugar transferases"/>
    <property type="match status" value="1"/>
</dbReference>
<dbReference type="InterPro" id="IPR001173">
    <property type="entry name" value="Glyco_trans_2-like"/>
</dbReference>
<dbReference type="Proteomes" id="UP001473063">
    <property type="component" value="Unassembled WGS sequence"/>
</dbReference>
<keyword evidence="1 4" id="KW-0328">Glycosyltransferase</keyword>
<reference evidence="4 5" key="1">
    <citation type="submission" date="2024-03" db="EMBL/GenBank/DDBJ databases">
        <title>Human intestinal bacterial collection.</title>
        <authorList>
            <person name="Pauvert C."/>
            <person name="Hitch T.C.A."/>
            <person name="Clavel T."/>
        </authorList>
    </citation>
    <scope>NUCLEOTIDE SEQUENCE [LARGE SCALE GENOMIC DNA]</scope>
    <source>
        <strain evidence="4 5">CLA-JM-H16</strain>
    </source>
</reference>
<dbReference type="GO" id="GO:0016757">
    <property type="term" value="F:glycosyltransferase activity"/>
    <property type="evidence" value="ECO:0007669"/>
    <property type="project" value="UniProtKB-KW"/>
</dbReference>
<keyword evidence="2 4" id="KW-0808">Transferase</keyword>
<organism evidence="4 5">
    <name type="scientific">Blautia aquisgranensis</name>
    <dbReference type="NCBI Taxonomy" id="3133153"/>
    <lineage>
        <taxon>Bacteria</taxon>
        <taxon>Bacillati</taxon>
        <taxon>Bacillota</taxon>
        <taxon>Clostridia</taxon>
        <taxon>Lachnospirales</taxon>
        <taxon>Lachnospiraceae</taxon>
        <taxon>Blautia</taxon>
    </lineage>
</organism>
<dbReference type="Pfam" id="PF00535">
    <property type="entry name" value="Glycos_transf_2"/>
    <property type="match status" value="1"/>
</dbReference>
<dbReference type="EMBL" id="JBBMEJ010000028">
    <property type="protein sequence ID" value="MEQ2372338.1"/>
    <property type="molecule type" value="Genomic_DNA"/>
</dbReference>
<evidence type="ECO:0000256" key="1">
    <source>
        <dbReference type="ARBA" id="ARBA00022676"/>
    </source>
</evidence>
<sequence length="346" mass="40319">MKENENFELVSVIVPIYNVEQYLNKCVKSILSQTYKNLELILIDDGSTDNCGMLCDNYKKKDSRIIVIHKRNGGLISAWKKGLEYATGNLIVFVDSDDWIDTTLIECLYTEYKRTNADIVCCSYYHEFSNSSIPDHHSIPDGVYHKNEIITDIFPKLINDGTPLGRGIRISRWGKILKKDLLTKNIHWVDDRITIGEDLNIMFPVIVEANCISVLNSEYLYHYRANENSMMKKVSNKMFEKAALLYEKEAEIAKCYQEKYDFFYQIQKDFCDLSLNIFMKEYKQSGTFNNYYVARRSEYYLKLKSAMEPKRYSGNKKLLAIAVKSNKLVSTIVVAFMKAMFFINRK</sequence>